<evidence type="ECO:0000256" key="1">
    <source>
        <dbReference type="SAM" id="MobiDB-lite"/>
    </source>
</evidence>
<proteinExistence type="predicted"/>
<dbReference type="EMBL" id="IACJ01065363">
    <property type="protein sequence ID" value="LAA46341.1"/>
    <property type="molecule type" value="Transcribed_RNA"/>
</dbReference>
<accession>A0A2D4FFS9</accession>
<sequence>MSTHNNLLQDACAEGKGEKRKKVVGHNCCRTQLPRSASGHRTPPRGYHNEDKIMHGKDRLEVRDTSNVIYLIPCMDCPMDYVGQQANHQSTRTQARRQSRGDPNSSVASHCNEQGHTSNFAATKIVGRAGTKIARETVEAWETGPLSVNRSADLPPAYQVLRR</sequence>
<reference evidence="2" key="2">
    <citation type="submission" date="2017-11" db="EMBL/GenBank/DDBJ databases">
        <title>Coralsnake Venomics: Analyses of Venom Gland Transcriptomes and Proteomes of Six Brazilian Taxa.</title>
        <authorList>
            <person name="Aird S.D."/>
            <person name="Jorge da Silva N."/>
            <person name="Qiu L."/>
            <person name="Villar-Briones A."/>
            <person name="Aparecida-Saddi V."/>
            <person name="Campos-Telles M.P."/>
            <person name="Grau M."/>
            <person name="Mikheyev A.S."/>
        </authorList>
    </citation>
    <scope>NUCLEOTIDE SEQUENCE</scope>
    <source>
        <tissue evidence="2">Venom_gland</tissue>
    </source>
</reference>
<dbReference type="AlphaFoldDB" id="A0A2D4FFS9"/>
<feature type="compositionally biased region" description="Polar residues" evidence="1">
    <location>
        <begin position="101"/>
        <end position="118"/>
    </location>
</feature>
<protein>
    <submittedName>
        <fullName evidence="2">Uncharacterized protein</fullName>
    </submittedName>
</protein>
<evidence type="ECO:0000313" key="2">
    <source>
        <dbReference type="EMBL" id="LAA46341.1"/>
    </source>
</evidence>
<organism evidence="2">
    <name type="scientific">Micrurus corallinus</name>
    <name type="common">Brazilian coral snake</name>
    <dbReference type="NCBI Taxonomy" id="54390"/>
    <lineage>
        <taxon>Eukaryota</taxon>
        <taxon>Metazoa</taxon>
        <taxon>Chordata</taxon>
        <taxon>Craniata</taxon>
        <taxon>Vertebrata</taxon>
        <taxon>Euteleostomi</taxon>
        <taxon>Lepidosauria</taxon>
        <taxon>Squamata</taxon>
        <taxon>Bifurcata</taxon>
        <taxon>Unidentata</taxon>
        <taxon>Episquamata</taxon>
        <taxon>Toxicofera</taxon>
        <taxon>Serpentes</taxon>
        <taxon>Colubroidea</taxon>
        <taxon>Elapidae</taxon>
        <taxon>Elapinae</taxon>
        <taxon>Micrurus</taxon>
    </lineage>
</organism>
<feature type="region of interest" description="Disordered" evidence="1">
    <location>
        <begin position="85"/>
        <end position="118"/>
    </location>
</feature>
<name>A0A2D4FFS9_MICCO</name>
<reference evidence="2" key="1">
    <citation type="submission" date="2017-07" db="EMBL/GenBank/DDBJ databases">
        <authorList>
            <person name="Mikheyev A."/>
            <person name="Grau M."/>
        </authorList>
    </citation>
    <scope>NUCLEOTIDE SEQUENCE</scope>
    <source>
        <tissue evidence="2">Venom_gland</tissue>
    </source>
</reference>